<dbReference type="RefSeq" id="WP_103208846.1">
    <property type="nucleotide sequence ID" value="NZ_BJML01000023.1"/>
</dbReference>
<proteinExistence type="predicted"/>
<dbReference type="InterPro" id="IPR036689">
    <property type="entry name" value="ESAT-6-like_sf"/>
</dbReference>
<accession>A0A4Y3QQ83</accession>
<protein>
    <recommendedName>
        <fullName evidence="3">ESAT-6-like protein</fullName>
    </recommendedName>
</protein>
<reference evidence="1 2" key="1">
    <citation type="submission" date="2019-06" db="EMBL/GenBank/DDBJ databases">
        <title>Whole genome shotgun sequence of Microbacterium testaceum NBRC 12675.</title>
        <authorList>
            <person name="Hosoyama A."/>
            <person name="Uohara A."/>
            <person name="Ohji S."/>
            <person name="Ichikawa N."/>
        </authorList>
    </citation>
    <scope>NUCLEOTIDE SEQUENCE [LARGE SCALE GENOMIC DNA]</scope>
    <source>
        <strain evidence="1 2">NBRC 12675</strain>
    </source>
</reference>
<organism evidence="1 2">
    <name type="scientific">Microbacterium testaceum</name>
    <name type="common">Aureobacterium testaceum</name>
    <name type="synonym">Brevibacterium testaceum</name>
    <dbReference type="NCBI Taxonomy" id="2033"/>
    <lineage>
        <taxon>Bacteria</taxon>
        <taxon>Bacillati</taxon>
        <taxon>Actinomycetota</taxon>
        <taxon>Actinomycetes</taxon>
        <taxon>Micrococcales</taxon>
        <taxon>Microbacteriaceae</taxon>
        <taxon>Microbacterium</taxon>
    </lineage>
</organism>
<evidence type="ECO:0000313" key="1">
    <source>
        <dbReference type="EMBL" id="GEB47445.1"/>
    </source>
</evidence>
<dbReference type="EMBL" id="BJML01000023">
    <property type="protein sequence ID" value="GEB47445.1"/>
    <property type="molecule type" value="Genomic_DNA"/>
</dbReference>
<dbReference type="OrthoDB" id="4380842at2"/>
<dbReference type="Pfam" id="PF06013">
    <property type="entry name" value="WXG100"/>
    <property type="match status" value="1"/>
</dbReference>
<evidence type="ECO:0008006" key="3">
    <source>
        <dbReference type="Google" id="ProtNLM"/>
    </source>
</evidence>
<dbReference type="Proteomes" id="UP000319525">
    <property type="component" value="Unassembled WGS sequence"/>
</dbReference>
<evidence type="ECO:0000313" key="2">
    <source>
        <dbReference type="Proteomes" id="UP000319525"/>
    </source>
</evidence>
<dbReference type="Gene3D" id="1.10.287.1060">
    <property type="entry name" value="ESAT-6-like"/>
    <property type="match status" value="1"/>
</dbReference>
<dbReference type="InterPro" id="IPR010310">
    <property type="entry name" value="T7SS_ESAT-6-like"/>
</dbReference>
<dbReference type="AlphaFoldDB" id="A0A4Y3QQ83"/>
<comment type="caution">
    <text evidence="1">The sequence shown here is derived from an EMBL/GenBank/DDBJ whole genome shotgun (WGS) entry which is preliminary data.</text>
</comment>
<dbReference type="SUPFAM" id="SSF140453">
    <property type="entry name" value="EsxAB dimer-like"/>
    <property type="match status" value="1"/>
</dbReference>
<name>A0A4Y3QQ83_MICTE</name>
<gene>
    <name evidence="1" type="ORF">MTE01_33900</name>
</gene>
<sequence>MRHSVHLAQLSEFVEELTSITRSVTQALEDANAASHRLHGTWDGEASDAHTLAHTAWADDSREMAEALAGMRRLLDGARANYDAAVDANSRMWG</sequence>
<dbReference type="GeneID" id="57146059"/>